<dbReference type="PANTHER" id="PTHR42760">
    <property type="entry name" value="SHORT-CHAIN DEHYDROGENASES/REDUCTASES FAMILY MEMBER"/>
    <property type="match status" value="1"/>
</dbReference>
<dbReference type="Pfam" id="PF13561">
    <property type="entry name" value="adh_short_C2"/>
    <property type="match status" value="1"/>
</dbReference>
<dbReference type="InterPro" id="IPR036291">
    <property type="entry name" value="NAD(P)-bd_dom_sf"/>
</dbReference>
<dbReference type="PANTHER" id="PTHR42760:SF133">
    <property type="entry name" value="3-OXOACYL-[ACYL-CARRIER-PROTEIN] REDUCTASE"/>
    <property type="match status" value="1"/>
</dbReference>
<evidence type="ECO:0000256" key="1">
    <source>
        <dbReference type="ARBA" id="ARBA00006484"/>
    </source>
</evidence>
<comment type="similarity">
    <text evidence="1">Belongs to the short-chain dehydrogenases/reductases (SDR) family.</text>
</comment>
<evidence type="ECO:0000256" key="2">
    <source>
        <dbReference type="ARBA" id="ARBA00023002"/>
    </source>
</evidence>
<dbReference type="SUPFAM" id="SSF51735">
    <property type="entry name" value="NAD(P)-binding Rossmann-fold domains"/>
    <property type="match status" value="1"/>
</dbReference>
<evidence type="ECO:0000313" key="3">
    <source>
        <dbReference type="EMBL" id="MEV0364730.1"/>
    </source>
</evidence>
<dbReference type="EMBL" id="JBFAIH010000010">
    <property type="protein sequence ID" value="MEV0364730.1"/>
    <property type="molecule type" value="Genomic_DNA"/>
</dbReference>
<gene>
    <name evidence="3" type="ORF">AB0H72_18735</name>
</gene>
<dbReference type="Gene3D" id="3.40.50.720">
    <property type="entry name" value="NAD(P)-binding Rossmann-like Domain"/>
    <property type="match status" value="1"/>
</dbReference>
<dbReference type="CDD" id="cd05233">
    <property type="entry name" value="SDR_c"/>
    <property type="match status" value="1"/>
</dbReference>
<comment type="caution">
    <text evidence="3">The sequence shown here is derived from an EMBL/GenBank/DDBJ whole genome shotgun (WGS) entry which is preliminary data.</text>
</comment>
<dbReference type="InterPro" id="IPR002347">
    <property type="entry name" value="SDR_fam"/>
</dbReference>
<dbReference type="PRINTS" id="PR00081">
    <property type="entry name" value="GDHRDH"/>
</dbReference>
<dbReference type="Proteomes" id="UP001551658">
    <property type="component" value="Unassembled WGS sequence"/>
</dbReference>
<organism evidence="3 4">
    <name type="scientific">Nocardia fusca</name>
    <dbReference type="NCBI Taxonomy" id="941183"/>
    <lineage>
        <taxon>Bacteria</taxon>
        <taxon>Bacillati</taxon>
        <taxon>Actinomycetota</taxon>
        <taxon>Actinomycetes</taxon>
        <taxon>Mycobacteriales</taxon>
        <taxon>Nocardiaceae</taxon>
        <taxon>Nocardia</taxon>
    </lineage>
</organism>
<dbReference type="PRINTS" id="PR00080">
    <property type="entry name" value="SDRFAMILY"/>
</dbReference>
<keyword evidence="4" id="KW-1185">Reference proteome</keyword>
<dbReference type="RefSeq" id="WP_357980149.1">
    <property type="nucleotide sequence ID" value="NZ_JBFAIH010000010.1"/>
</dbReference>
<evidence type="ECO:0000313" key="4">
    <source>
        <dbReference type="Proteomes" id="UP001551658"/>
    </source>
</evidence>
<reference evidence="3 4" key="1">
    <citation type="submission" date="2024-06" db="EMBL/GenBank/DDBJ databases">
        <title>The Natural Products Discovery Center: Release of the First 8490 Sequenced Strains for Exploring Actinobacteria Biosynthetic Diversity.</title>
        <authorList>
            <person name="Kalkreuter E."/>
            <person name="Kautsar S.A."/>
            <person name="Yang D."/>
            <person name="Bader C.D."/>
            <person name="Teijaro C.N."/>
            <person name="Fluegel L."/>
            <person name="Davis C.M."/>
            <person name="Simpson J.R."/>
            <person name="Lauterbach L."/>
            <person name="Steele A.D."/>
            <person name="Gui C."/>
            <person name="Meng S."/>
            <person name="Li G."/>
            <person name="Viehrig K."/>
            <person name="Ye F."/>
            <person name="Su P."/>
            <person name="Kiefer A.F."/>
            <person name="Nichols A."/>
            <person name="Cepeda A.J."/>
            <person name="Yan W."/>
            <person name="Fan B."/>
            <person name="Jiang Y."/>
            <person name="Adhikari A."/>
            <person name="Zheng C.-J."/>
            <person name="Schuster L."/>
            <person name="Cowan T.M."/>
            <person name="Smanski M.J."/>
            <person name="Chevrette M.G."/>
            <person name="De Carvalho L.P.S."/>
            <person name="Shen B."/>
        </authorList>
    </citation>
    <scope>NUCLEOTIDE SEQUENCE [LARGE SCALE GENOMIC DNA]</scope>
    <source>
        <strain evidence="3 4">NPDC050671</strain>
    </source>
</reference>
<name>A0ABV3FAI9_9NOCA</name>
<sequence length="386" mass="40566">MPPGPLQDIFPGQVIVVVFPAHLLERFCRRVEDGALVPRRPDVTDWTTVGRWASQSDRPNGHRTTDRPKYPFFQRFSRVIGDFGPSIRIPSPHAARPTLGRPEAAVPPIPASPAFTGSPGRKIAMDLELTGRTAVVTGASRGIGLAIAEALTAEGVQVVGGARTITPELEKASVAAISVDLSTPEGATRLIDGALAELDGIDILVNNVGAGDADLLGLGGFLDVTDDQWRKLFDLNLFSAVWATRAALPSLLQRRGSIVNISSIFARTPTPGPIGYSEAKAALTALGKRLSDEFGPRGVRVNTVSPGVVGSPLWRGPNSFGTNVAAAQGVSHADLLESLGDIFNIASGRISEPHEVAALITFLVSEKSANIVGADFVIDGGTIKTA</sequence>
<protein>
    <submittedName>
        <fullName evidence="3">SDR family oxidoreductase</fullName>
    </submittedName>
</protein>
<proteinExistence type="inferred from homology"/>
<accession>A0ABV3FAI9</accession>
<keyword evidence="2" id="KW-0560">Oxidoreductase</keyword>